<dbReference type="InterPro" id="IPR011335">
    <property type="entry name" value="Restrct_endonuc-II-like"/>
</dbReference>
<dbReference type="CDD" id="cd06260">
    <property type="entry name" value="DUF820-like"/>
    <property type="match status" value="1"/>
</dbReference>
<reference evidence="3" key="1">
    <citation type="submission" date="2016-10" db="EMBL/GenBank/DDBJ databases">
        <authorList>
            <person name="Varghese N."/>
            <person name="Submissions S."/>
        </authorList>
    </citation>
    <scope>NUCLEOTIDE SEQUENCE [LARGE SCALE GENOMIC DNA]</scope>
    <source>
        <strain evidence="3">CGMCC 1.6992</strain>
    </source>
</reference>
<dbReference type="SUPFAM" id="SSF52980">
    <property type="entry name" value="Restriction endonuclease-like"/>
    <property type="match status" value="1"/>
</dbReference>
<organism evidence="2 3">
    <name type="scientific">Thermus arciformis</name>
    <dbReference type="NCBI Taxonomy" id="482827"/>
    <lineage>
        <taxon>Bacteria</taxon>
        <taxon>Thermotogati</taxon>
        <taxon>Deinococcota</taxon>
        <taxon>Deinococci</taxon>
        <taxon>Thermales</taxon>
        <taxon>Thermaceae</taxon>
        <taxon>Thermus</taxon>
    </lineage>
</organism>
<name>A0A1G7DS23_9DEIN</name>
<keyword evidence="2" id="KW-0378">Hydrolase</keyword>
<dbReference type="OrthoDB" id="31427at2"/>
<proteinExistence type="predicted"/>
<evidence type="ECO:0000313" key="3">
    <source>
        <dbReference type="Proteomes" id="UP000199446"/>
    </source>
</evidence>
<evidence type="ECO:0000259" key="1">
    <source>
        <dbReference type="Pfam" id="PF05685"/>
    </source>
</evidence>
<dbReference type="STRING" id="482827.SAMN04488243_103104"/>
<dbReference type="GO" id="GO:0004519">
    <property type="term" value="F:endonuclease activity"/>
    <property type="evidence" value="ECO:0007669"/>
    <property type="project" value="UniProtKB-KW"/>
</dbReference>
<dbReference type="InterPro" id="IPR012296">
    <property type="entry name" value="Nuclease_put_TT1808"/>
</dbReference>
<evidence type="ECO:0000313" key="2">
    <source>
        <dbReference type="EMBL" id="SDE54334.1"/>
    </source>
</evidence>
<keyword evidence="2" id="KW-0540">Nuclease</keyword>
<dbReference type="EMBL" id="FNBC01000003">
    <property type="protein sequence ID" value="SDE54334.1"/>
    <property type="molecule type" value="Genomic_DNA"/>
</dbReference>
<feature type="domain" description="Putative restriction endonuclease" evidence="1">
    <location>
        <begin position="9"/>
        <end position="171"/>
    </location>
</feature>
<dbReference type="PANTHER" id="PTHR35400">
    <property type="entry name" value="SLR1083 PROTEIN"/>
    <property type="match status" value="1"/>
</dbReference>
<dbReference type="Pfam" id="PF05685">
    <property type="entry name" value="Uma2"/>
    <property type="match status" value="1"/>
</dbReference>
<dbReference type="InterPro" id="IPR008538">
    <property type="entry name" value="Uma2"/>
</dbReference>
<dbReference type="Proteomes" id="UP000199446">
    <property type="component" value="Unassembled WGS sequence"/>
</dbReference>
<keyword evidence="3" id="KW-1185">Reference proteome</keyword>
<dbReference type="AlphaFoldDB" id="A0A1G7DS23"/>
<sequence length="173" mass="19786">MVRPYRFSLEEFLRLPLPERGVELLEGEVYQMAPIGSRHAHILDLWVQVFVKAFHGKAGVRVQGPFVLPPDTYLEPDLLLYRLGDFRHRYPGPEDALLVLEVAESSLDYDLSKKVPLYAKAGVPEVWVQDLLGGRLLLFRTPEGDHYREQIWVKPGEKVAPLAFPEASLEVPW</sequence>
<protein>
    <submittedName>
        <fullName evidence="2">Endonuclease, Uma2 family (Restriction endonuclease fold)</fullName>
    </submittedName>
</protein>
<gene>
    <name evidence="2" type="ORF">SAMN04488243_103104</name>
</gene>
<dbReference type="PANTHER" id="PTHR35400:SF1">
    <property type="entry name" value="SLR1083 PROTEIN"/>
    <property type="match status" value="1"/>
</dbReference>
<accession>A0A1G7DS23</accession>
<keyword evidence="2" id="KW-0255">Endonuclease</keyword>
<dbReference type="Gene3D" id="3.90.1570.10">
    <property type="entry name" value="tt1808, chain A"/>
    <property type="match status" value="1"/>
</dbReference>
<dbReference type="RefSeq" id="WP_093005417.1">
    <property type="nucleotide sequence ID" value="NZ_FNBC01000003.1"/>
</dbReference>